<protein>
    <submittedName>
        <fullName evidence="1">Uncharacterized protein</fullName>
    </submittedName>
</protein>
<gene>
    <name evidence="1" type="ORF">AtDm6_3441</name>
</gene>
<sequence>MLSAETAHQKPFEESICGFIFTDLRRRFLCLSSAEKNTQHIRR</sequence>
<dbReference type="AlphaFoldDB" id="A0A095AVQ5"/>
<reference evidence="1 2" key="1">
    <citation type="submission" date="2014-06" db="EMBL/GenBank/DDBJ databases">
        <title>Functional and comparative genomic analyses of the Drosophila gut microbiota identify candidate symbiosis factors.</title>
        <authorList>
            <person name="Newell P.D."/>
            <person name="Chaston J.M."/>
            <person name="Douglas A.E."/>
        </authorList>
    </citation>
    <scope>NUCLEOTIDE SEQUENCE [LARGE SCALE GENOMIC DNA]</scope>
    <source>
        <strain evidence="1 2">DmCS_006</strain>
    </source>
</reference>
<accession>A0A095AVQ5</accession>
<dbReference type="Proteomes" id="UP000029448">
    <property type="component" value="Unassembled WGS sequence"/>
</dbReference>
<dbReference type="EMBL" id="JOKM01000112">
    <property type="protein sequence ID" value="KGB20838.1"/>
    <property type="molecule type" value="Genomic_DNA"/>
</dbReference>
<proteinExistence type="predicted"/>
<dbReference type="PATRIC" id="fig|104102.7.peg.3394"/>
<organism evidence="1 2">
    <name type="scientific">Acetobacter tropicalis</name>
    <dbReference type="NCBI Taxonomy" id="104102"/>
    <lineage>
        <taxon>Bacteria</taxon>
        <taxon>Pseudomonadati</taxon>
        <taxon>Pseudomonadota</taxon>
        <taxon>Alphaproteobacteria</taxon>
        <taxon>Acetobacterales</taxon>
        <taxon>Acetobacteraceae</taxon>
        <taxon>Acetobacter</taxon>
    </lineage>
</organism>
<keyword evidence="2" id="KW-1185">Reference proteome</keyword>
<evidence type="ECO:0000313" key="1">
    <source>
        <dbReference type="EMBL" id="KGB20838.1"/>
    </source>
</evidence>
<comment type="caution">
    <text evidence="1">The sequence shown here is derived from an EMBL/GenBank/DDBJ whole genome shotgun (WGS) entry which is preliminary data.</text>
</comment>
<name>A0A095AVQ5_9PROT</name>
<evidence type="ECO:0000313" key="2">
    <source>
        <dbReference type="Proteomes" id="UP000029448"/>
    </source>
</evidence>